<gene>
    <name evidence="11" type="ORF">BU204_28515</name>
</gene>
<dbReference type="SUPFAM" id="SSF55874">
    <property type="entry name" value="ATPase domain of HSP90 chaperone/DNA topoisomerase II/histidine kinase"/>
    <property type="match status" value="1"/>
</dbReference>
<keyword evidence="9" id="KW-1133">Transmembrane helix</keyword>
<evidence type="ECO:0000256" key="5">
    <source>
        <dbReference type="ARBA" id="ARBA00022741"/>
    </source>
</evidence>
<evidence type="ECO:0000256" key="8">
    <source>
        <dbReference type="ARBA" id="ARBA00023012"/>
    </source>
</evidence>
<organism evidence="11 12">
    <name type="scientific">Actinophytocola xanthii</name>
    <dbReference type="NCBI Taxonomy" id="1912961"/>
    <lineage>
        <taxon>Bacteria</taxon>
        <taxon>Bacillati</taxon>
        <taxon>Actinomycetota</taxon>
        <taxon>Actinomycetes</taxon>
        <taxon>Pseudonocardiales</taxon>
        <taxon>Pseudonocardiaceae</taxon>
    </lineage>
</organism>
<dbReference type="GO" id="GO:0046983">
    <property type="term" value="F:protein dimerization activity"/>
    <property type="evidence" value="ECO:0007669"/>
    <property type="project" value="InterPro"/>
</dbReference>
<dbReference type="GO" id="GO:0005524">
    <property type="term" value="F:ATP binding"/>
    <property type="evidence" value="ECO:0007669"/>
    <property type="project" value="UniProtKB-KW"/>
</dbReference>
<keyword evidence="6 11" id="KW-0418">Kinase</keyword>
<comment type="catalytic activity">
    <reaction evidence="1">
        <text>ATP + protein L-histidine = ADP + protein N-phospho-L-histidine.</text>
        <dbReference type="EC" id="2.7.13.3"/>
    </reaction>
</comment>
<evidence type="ECO:0000256" key="2">
    <source>
        <dbReference type="ARBA" id="ARBA00012438"/>
    </source>
</evidence>
<name>A0A1Q8CE28_9PSEU</name>
<evidence type="ECO:0000256" key="4">
    <source>
        <dbReference type="ARBA" id="ARBA00022679"/>
    </source>
</evidence>
<dbReference type="Proteomes" id="UP000185596">
    <property type="component" value="Unassembled WGS sequence"/>
</dbReference>
<accession>A0A1Q8CE28</accession>
<evidence type="ECO:0000256" key="3">
    <source>
        <dbReference type="ARBA" id="ARBA00022553"/>
    </source>
</evidence>
<evidence type="ECO:0000256" key="7">
    <source>
        <dbReference type="ARBA" id="ARBA00022840"/>
    </source>
</evidence>
<evidence type="ECO:0000256" key="1">
    <source>
        <dbReference type="ARBA" id="ARBA00000085"/>
    </source>
</evidence>
<dbReference type="GO" id="GO:0000155">
    <property type="term" value="F:phosphorelay sensor kinase activity"/>
    <property type="evidence" value="ECO:0007669"/>
    <property type="project" value="InterPro"/>
</dbReference>
<dbReference type="InterPro" id="IPR050482">
    <property type="entry name" value="Sensor_HK_TwoCompSys"/>
</dbReference>
<dbReference type="OrthoDB" id="227596at2"/>
<dbReference type="EC" id="2.7.13.3" evidence="2"/>
<dbReference type="PANTHER" id="PTHR24421">
    <property type="entry name" value="NITRATE/NITRITE SENSOR PROTEIN NARX-RELATED"/>
    <property type="match status" value="1"/>
</dbReference>
<dbReference type="AlphaFoldDB" id="A0A1Q8CE28"/>
<evidence type="ECO:0000256" key="9">
    <source>
        <dbReference type="SAM" id="Phobius"/>
    </source>
</evidence>
<keyword evidence="9" id="KW-0472">Membrane</keyword>
<dbReference type="Gene3D" id="1.20.5.1930">
    <property type="match status" value="1"/>
</dbReference>
<keyword evidence="8" id="KW-0902">Two-component regulatory system</keyword>
<dbReference type="InterPro" id="IPR036890">
    <property type="entry name" value="HATPase_C_sf"/>
</dbReference>
<keyword evidence="3" id="KW-0597">Phosphoprotein</keyword>
<keyword evidence="9" id="KW-0812">Transmembrane</keyword>
<evidence type="ECO:0000313" key="11">
    <source>
        <dbReference type="EMBL" id="OLF12627.1"/>
    </source>
</evidence>
<keyword evidence="4" id="KW-0808">Transferase</keyword>
<dbReference type="STRING" id="1912961.BU204_28515"/>
<feature type="transmembrane region" description="Helical" evidence="9">
    <location>
        <begin position="56"/>
        <end position="78"/>
    </location>
</feature>
<evidence type="ECO:0000313" key="12">
    <source>
        <dbReference type="Proteomes" id="UP000185596"/>
    </source>
</evidence>
<reference evidence="11 12" key="1">
    <citation type="submission" date="2016-12" db="EMBL/GenBank/DDBJ databases">
        <title>The draft genome sequence of Actinophytocola sp. 11-183.</title>
        <authorList>
            <person name="Wang W."/>
            <person name="Yuan L."/>
        </authorList>
    </citation>
    <scope>NUCLEOTIDE SEQUENCE [LARGE SCALE GENOMIC DNA]</scope>
    <source>
        <strain evidence="11 12">11-183</strain>
    </source>
</reference>
<feature type="transmembrane region" description="Helical" evidence="9">
    <location>
        <begin position="114"/>
        <end position="134"/>
    </location>
</feature>
<dbReference type="Pfam" id="PF07730">
    <property type="entry name" value="HisKA_3"/>
    <property type="match status" value="1"/>
</dbReference>
<dbReference type="GO" id="GO:0016020">
    <property type="term" value="C:membrane"/>
    <property type="evidence" value="ECO:0007669"/>
    <property type="project" value="InterPro"/>
</dbReference>
<protein>
    <recommendedName>
        <fullName evidence="2">histidine kinase</fullName>
        <ecNumber evidence="2">2.7.13.3</ecNumber>
    </recommendedName>
</protein>
<evidence type="ECO:0000256" key="6">
    <source>
        <dbReference type="ARBA" id="ARBA00022777"/>
    </source>
</evidence>
<keyword evidence="12" id="KW-1185">Reference proteome</keyword>
<dbReference type="PANTHER" id="PTHR24421:SF10">
    <property type="entry name" value="NITRATE_NITRITE SENSOR PROTEIN NARQ"/>
    <property type="match status" value="1"/>
</dbReference>
<dbReference type="InterPro" id="IPR011712">
    <property type="entry name" value="Sig_transdc_His_kin_sub3_dim/P"/>
</dbReference>
<feature type="transmembrane region" description="Helical" evidence="9">
    <location>
        <begin position="30"/>
        <end position="49"/>
    </location>
</feature>
<dbReference type="Gene3D" id="3.30.565.10">
    <property type="entry name" value="Histidine kinase-like ATPase, C-terminal domain"/>
    <property type="match status" value="1"/>
</dbReference>
<keyword evidence="7" id="KW-0067">ATP-binding</keyword>
<dbReference type="CDD" id="cd16917">
    <property type="entry name" value="HATPase_UhpB-NarQ-NarX-like"/>
    <property type="match status" value="1"/>
</dbReference>
<keyword evidence="5" id="KW-0547">Nucleotide-binding</keyword>
<comment type="caution">
    <text evidence="11">The sequence shown here is derived from an EMBL/GenBank/DDBJ whole genome shotgun (WGS) entry which is preliminary data.</text>
</comment>
<sequence>MRPSFVAGVAGVLVAASTYGQYASGARGWLLAMEIVLGVAGAAATPLLARRPVGTALGLAALAAVSPTVTPTATIGTLHVASFGPLPVAAGVTAAGVGAHAVRGLWLPVPGLPYGWWLVLVVACHAALLAAGALGQTRRALIASLCERAERAEAEQGRRVAEARAAERAALAREMHDVLAHRLSLLATYAGALEYRPDHPPERLATAAGVVRAGVHQALDELRQVITLLDDDPAGTDRPPPELADLPELVEESRASGTEIDLRDTRPAPAEVPGPTARTAYRVLQEALTNARKHAPGQPVRIALDGAPGTGLLIAVCNPLPDAPAEPVVPGAGRGLVGLTERVRLAGGRLDHPVTAAEFRLSASLPWPA</sequence>
<feature type="domain" description="Signal transduction histidine kinase subgroup 3 dimerisation and phosphoacceptor" evidence="10">
    <location>
        <begin position="167"/>
        <end position="230"/>
    </location>
</feature>
<dbReference type="EMBL" id="MSIE01000059">
    <property type="protein sequence ID" value="OLF12627.1"/>
    <property type="molecule type" value="Genomic_DNA"/>
</dbReference>
<evidence type="ECO:0000259" key="10">
    <source>
        <dbReference type="Pfam" id="PF07730"/>
    </source>
</evidence>
<proteinExistence type="predicted"/>